<dbReference type="AlphaFoldDB" id="A0A9K3HBJ7"/>
<gene>
    <name evidence="1" type="ORF">HanXRQr2_Chr13g0602511</name>
</gene>
<proteinExistence type="predicted"/>
<organism evidence="1 2">
    <name type="scientific">Helianthus annuus</name>
    <name type="common">Common sunflower</name>
    <dbReference type="NCBI Taxonomy" id="4232"/>
    <lineage>
        <taxon>Eukaryota</taxon>
        <taxon>Viridiplantae</taxon>
        <taxon>Streptophyta</taxon>
        <taxon>Embryophyta</taxon>
        <taxon>Tracheophyta</taxon>
        <taxon>Spermatophyta</taxon>
        <taxon>Magnoliopsida</taxon>
        <taxon>eudicotyledons</taxon>
        <taxon>Gunneridae</taxon>
        <taxon>Pentapetalae</taxon>
        <taxon>asterids</taxon>
        <taxon>campanulids</taxon>
        <taxon>Asterales</taxon>
        <taxon>Asteraceae</taxon>
        <taxon>Asteroideae</taxon>
        <taxon>Heliantheae alliance</taxon>
        <taxon>Heliantheae</taxon>
        <taxon>Helianthus</taxon>
    </lineage>
</organism>
<dbReference type="Proteomes" id="UP000215914">
    <property type="component" value="Unassembled WGS sequence"/>
</dbReference>
<dbReference type="Gramene" id="mRNA:HanXRQr2_Chr13g0602511">
    <property type="protein sequence ID" value="CDS:HanXRQr2_Chr13g0602511.1"/>
    <property type="gene ID" value="HanXRQr2_Chr13g0602511"/>
</dbReference>
<comment type="caution">
    <text evidence="1">The sequence shown here is derived from an EMBL/GenBank/DDBJ whole genome shotgun (WGS) entry which is preliminary data.</text>
</comment>
<reference evidence="1" key="2">
    <citation type="submission" date="2020-06" db="EMBL/GenBank/DDBJ databases">
        <title>Helianthus annuus Genome sequencing and assembly Release 2.</title>
        <authorList>
            <person name="Gouzy J."/>
            <person name="Langlade N."/>
            <person name="Munos S."/>
        </authorList>
    </citation>
    <scope>NUCLEOTIDE SEQUENCE</scope>
    <source>
        <tissue evidence="1">Leaves</tissue>
    </source>
</reference>
<reference evidence="1" key="1">
    <citation type="journal article" date="2017" name="Nature">
        <title>The sunflower genome provides insights into oil metabolism, flowering and Asterid evolution.</title>
        <authorList>
            <person name="Badouin H."/>
            <person name="Gouzy J."/>
            <person name="Grassa C.J."/>
            <person name="Murat F."/>
            <person name="Staton S.E."/>
            <person name="Cottret L."/>
            <person name="Lelandais-Briere C."/>
            <person name="Owens G.L."/>
            <person name="Carrere S."/>
            <person name="Mayjonade B."/>
            <person name="Legrand L."/>
            <person name="Gill N."/>
            <person name="Kane N.C."/>
            <person name="Bowers J.E."/>
            <person name="Hubner S."/>
            <person name="Bellec A."/>
            <person name="Berard A."/>
            <person name="Berges H."/>
            <person name="Blanchet N."/>
            <person name="Boniface M.C."/>
            <person name="Brunel D."/>
            <person name="Catrice O."/>
            <person name="Chaidir N."/>
            <person name="Claudel C."/>
            <person name="Donnadieu C."/>
            <person name="Faraut T."/>
            <person name="Fievet G."/>
            <person name="Helmstetter N."/>
            <person name="King M."/>
            <person name="Knapp S.J."/>
            <person name="Lai Z."/>
            <person name="Le Paslier M.C."/>
            <person name="Lippi Y."/>
            <person name="Lorenzon L."/>
            <person name="Mandel J.R."/>
            <person name="Marage G."/>
            <person name="Marchand G."/>
            <person name="Marquand E."/>
            <person name="Bret-Mestries E."/>
            <person name="Morien E."/>
            <person name="Nambeesan S."/>
            <person name="Nguyen T."/>
            <person name="Pegot-Espagnet P."/>
            <person name="Pouilly N."/>
            <person name="Raftis F."/>
            <person name="Sallet E."/>
            <person name="Schiex T."/>
            <person name="Thomas J."/>
            <person name="Vandecasteele C."/>
            <person name="Vares D."/>
            <person name="Vear F."/>
            <person name="Vautrin S."/>
            <person name="Crespi M."/>
            <person name="Mangin B."/>
            <person name="Burke J.M."/>
            <person name="Salse J."/>
            <person name="Munos S."/>
            <person name="Vincourt P."/>
            <person name="Rieseberg L.H."/>
            <person name="Langlade N.B."/>
        </authorList>
    </citation>
    <scope>NUCLEOTIDE SEQUENCE</scope>
    <source>
        <tissue evidence="1">Leaves</tissue>
    </source>
</reference>
<sequence>MDGPYGLHFVTHVVPNLDMQIAFDFWLGTKCVTKCKQQGPSVYFWKARDQIQNFDKP</sequence>
<evidence type="ECO:0000313" key="1">
    <source>
        <dbReference type="EMBL" id="KAF5774597.1"/>
    </source>
</evidence>
<keyword evidence="2" id="KW-1185">Reference proteome</keyword>
<evidence type="ECO:0000313" key="2">
    <source>
        <dbReference type="Proteomes" id="UP000215914"/>
    </source>
</evidence>
<name>A0A9K3HBJ7_HELAN</name>
<protein>
    <submittedName>
        <fullName evidence="1">Uncharacterized protein</fullName>
    </submittedName>
</protein>
<dbReference type="EMBL" id="MNCJ02000328">
    <property type="protein sequence ID" value="KAF5774597.1"/>
    <property type="molecule type" value="Genomic_DNA"/>
</dbReference>
<accession>A0A9K3HBJ7</accession>